<feature type="chain" id="PRO_5020627097" description="Secreted protein" evidence="2">
    <location>
        <begin position="16"/>
        <end position="76"/>
    </location>
</feature>
<dbReference type="Proteomes" id="UP000298652">
    <property type="component" value="Chromosome 5"/>
</dbReference>
<name>A0A4V6D6E4_SETVI</name>
<feature type="region of interest" description="Disordered" evidence="1">
    <location>
        <begin position="29"/>
        <end position="54"/>
    </location>
</feature>
<gene>
    <name evidence="3" type="ORF">SEVIR_5G144350v2</name>
</gene>
<dbReference type="AlphaFoldDB" id="A0A4V6D6E4"/>
<reference evidence="3" key="1">
    <citation type="submission" date="2019-03" db="EMBL/GenBank/DDBJ databases">
        <title>WGS assembly of Setaria viridis.</title>
        <authorList>
            <person name="Huang P."/>
            <person name="Jenkins J."/>
            <person name="Grimwood J."/>
            <person name="Barry K."/>
            <person name="Healey A."/>
            <person name="Mamidi S."/>
            <person name="Sreedasyam A."/>
            <person name="Shu S."/>
            <person name="Feldman M."/>
            <person name="Wu J."/>
            <person name="Yu Y."/>
            <person name="Chen C."/>
            <person name="Johnson J."/>
            <person name="Rokhsar D."/>
            <person name="Baxter I."/>
            <person name="Schmutz J."/>
            <person name="Brutnell T."/>
            <person name="Kellogg E."/>
        </authorList>
    </citation>
    <scope>NUCLEOTIDE SEQUENCE [LARGE SCALE GENOMIC DNA]</scope>
</reference>
<evidence type="ECO:0000313" key="3">
    <source>
        <dbReference type="EMBL" id="TKW14086.1"/>
    </source>
</evidence>
<accession>A0A4V6D6E4</accession>
<sequence>MTVLIIVLLLMKGTGVPCSTIATTRRKLAKRLTKSPTTSCSKEQGLSPLRKGGKRERRVAVVASLKRLRLKGISFD</sequence>
<keyword evidence="4" id="KW-1185">Reference proteome</keyword>
<feature type="compositionally biased region" description="Polar residues" evidence="1">
    <location>
        <begin position="34"/>
        <end position="44"/>
    </location>
</feature>
<keyword evidence="2" id="KW-0732">Signal</keyword>
<proteinExistence type="predicted"/>
<evidence type="ECO:0008006" key="5">
    <source>
        <dbReference type="Google" id="ProtNLM"/>
    </source>
</evidence>
<evidence type="ECO:0000313" key="4">
    <source>
        <dbReference type="Proteomes" id="UP000298652"/>
    </source>
</evidence>
<evidence type="ECO:0000256" key="2">
    <source>
        <dbReference type="SAM" id="SignalP"/>
    </source>
</evidence>
<feature type="signal peptide" evidence="2">
    <location>
        <begin position="1"/>
        <end position="15"/>
    </location>
</feature>
<organism evidence="3 4">
    <name type="scientific">Setaria viridis</name>
    <name type="common">Green bristlegrass</name>
    <name type="synonym">Setaria italica subsp. viridis</name>
    <dbReference type="NCBI Taxonomy" id="4556"/>
    <lineage>
        <taxon>Eukaryota</taxon>
        <taxon>Viridiplantae</taxon>
        <taxon>Streptophyta</taxon>
        <taxon>Embryophyta</taxon>
        <taxon>Tracheophyta</taxon>
        <taxon>Spermatophyta</taxon>
        <taxon>Magnoliopsida</taxon>
        <taxon>Liliopsida</taxon>
        <taxon>Poales</taxon>
        <taxon>Poaceae</taxon>
        <taxon>PACMAD clade</taxon>
        <taxon>Panicoideae</taxon>
        <taxon>Panicodae</taxon>
        <taxon>Paniceae</taxon>
        <taxon>Cenchrinae</taxon>
        <taxon>Setaria</taxon>
    </lineage>
</organism>
<dbReference type="EMBL" id="CM016556">
    <property type="protein sequence ID" value="TKW14086.1"/>
    <property type="molecule type" value="Genomic_DNA"/>
</dbReference>
<dbReference type="Gramene" id="TKW14086">
    <property type="protein sequence ID" value="TKW14086"/>
    <property type="gene ID" value="SEVIR_5G144350v2"/>
</dbReference>
<protein>
    <recommendedName>
        <fullName evidence="5">Secreted protein</fullName>
    </recommendedName>
</protein>
<evidence type="ECO:0000256" key="1">
    <source>
        <dbReference type="SAM" id="MobiDB-lite"/>
    </source>
</evidence>